<proteinExistence type="predicted"/>
<dbReference type="EMBL" id="HACG01031799">
    <property type="protein sequence ID" value="CEK78664.1"/>
    <property type="molecule type" value="Transcribed_RNA"/>
</dbReference>
<feature type="transmembrane region" description="Helical" evidence="1">
    <location>
        <begin position="12"/>
        <end position="29"/>
    </location>
</feature>
<protein>
    <submittedName>
        <fullName evidence="2">Uncharacterized protein</fullName>
    </submittedName>
</protein>
<keyword evidence="1" id="KW-1133">Transmembrane helix</keyword>
<feature type="non-terminal residue" evidence="2">
    <location>
        <position position="70"/>
    </location>
</feature>
<gene>
    <name evidence="2" type="primary">ORF111325</name>
</gene>
<evidence type="ECO:0000256" key="1">
    <source>
        <dbReference type="SAM" id="Phobius"/>
    </source>
</evidence>
<keyword evidence="1" id="KW-0812">Transmembrane</keyword>
<sequence>MLCPEMENDGLFLSVECVVLIVGYFWFLTDVQDRVLISAFKVPGSFSMLSNHFSRDPYLNAGEIEFLVLS</sequence>
<reference evidence="2" key="1">
    <citation type="submission" date="2014-12" db="EMBL/GenBank/DDBJ databases">
        <title>Insight into the proteome of Arion vulgaris.</title>
        <authorList>
            <person name="Aradska J."/>
            <person name="Bulat T."/>
            <person name="Smidak R."/>
            <person name="Sarate P."/>
            <person name="Gangsoo J."/>
            <person name="Sialana F."/>
            <person name="Bilban M."/>
            <person name="Lubec G."/>
        </authorList>
    </citation>
    <scope>NUCLEOTIDE SEQUENCE</scope>
    <source>
        <tissue evidence="2">Skin</tissue>
    </source>
</reference>
<dbReference type="AlphaFoldDB" id="A0A0B7ACB7"/>
<accession>A0A0B7ACB7</accession>
<organism evidence="2">
    <name type="scientific">Arion vulgaris</name>
    <dbReference type="NCBI Taxonomy" id="1028688"/>
    <lineage>
        <taxon>Eukaryota</taxon>
        <taxon>Metazoa</taxon>
        <taxon>Spiralia</taxon>
        <taxon>Lophotrochozoa</taxon>
        <taxon>Mollusca</taxon>
        <taxon>Gastropoda</taxon>
        <taxon>Heterobranchia</taxon>
        <taxon>Euthyneura</taxon>
        <taxon>Panpulmonata</taxon>
        <taxon>Eupulmonata</taxon>
        <taxon>Stylommatophora</taxon>
        <taxon>Helicina</taxon>
        <taxon>Arionoidea</taxon>
        <taxon>Arionidae</taxon>
        <taxon>Arion</taxon>
    </lineage>
</organism>
<name>A0A0B7ACB7_9EUPU</name>
<keyword evidence="1" id="KW-0472">Membrane</keyword>
<evidence type="ECO:0000313" key="2">
    <source>
        <dbReference type="EMBL" id="CEK78664.1"/>
    </source>
</evidence>